<reference evidence="3 4" key="1">
    <citation type="submission" date="2024-11" db="EMBL/GenBank/DDBJ databases">
        <authorList>
            <person name="Heng Y.C."/>
            <person name="Lim A.C.H."/>
            <person name="Lee J.K.Y."/>
            <person name="Kittelmann S."/>
        </authorList>
    </citation>
    <scope>NUCLEOTIDE SEQUENCE [LARGE SCALE GENOMIC DNA]</scope>
    <source>
        <strain evidence="3 4">WILCCON 0114</strain>
    </source>
</reference>
<dbReference type="RefSeq" id="WP_406788073.1">
    <property type="nucleotide sequence ID" value="NZ_JBJIAA010000010.1"/>
</dbReference>
<accession>A0ABW8TFX1</accession>
<organism evidence="3 4">
    <name type="scientific">Clostridium neuense</name>
    <dbReference type="NCBI Taxonomy" id="1728934"/>
    <lineage>
        <taxon>Bacteria</taxon>
        <taxon>Bacillati</taxon>
        <taxon>Bacillota</taxon>
        <taxon>Clostridia</taxon>
        <taxon>Eubacteriales</taxon>
        <taxon>Clostridiaceae</taxon>
        <taxon>Clostridium</taxon>
    </lineage>
</organism>
<keyword evidence="2" id="KW-0472">Membrane</keyword>
<keyword evidence="1" id="KW-0175">Coiled coil</keyword>
<evidence type="ECO:0000313" key="3">
    <source>
        <dbReference type="EMBL" id="MFL0251418.1"/>
    </source>
</evidence>
<keyword evidence="4" id="KW-1185">Reference proteome</keyword>
<dbReference type="Proteomes" id="UP001623592">
    <property type="component" value="Unassembled WGS sequence"/>
</dbReference>
<feature type="coiled-coil region" evidence="1">
    <location>
        <begin position="157"/>
        <end position="191"/>
    </location>
</feature>
<evidence type="ECO:0000256" key="1">
    <source>
        <dbReference type="SAM" id="Coils"/>
    </source>
</evidence>
<sequence length="193" mass="21037">MSNNTLFMVIGISGAMVVAIFVIAYLSHKGINILNILEEIKSAVTTAKTYTEAAETLTTGKTREILQSADAFEKLALQGVRYAEQMLLSQQIKDDPDGSKRKAAALDYIYAQLQLHGVKVDDNVKLIANGIVENTVLSDKTIDEINKKIDDLINTKVAALQSQVDSLTNTNNKLAAENQSVNEKLANIIAQTK</sequence>
<protein>
    <submittedName>
        <fullName evidence="3">Uncharacterized protein</fullName>
    </submittedName>
</protein>
<evidence type="ECO:0000256" key="2">
    <source>
        <dbReference type="SAM" id="Phobius"/>
    </source>
</evidence>
<comment type="caution">
    <text evidence="3">The sequence shown here is derived from an EMBL/GenBank/DDBJ whole genome shotgun (WGS) entry which is preliminary data.</text>
</comment>
<feature type="transmembrane region" description="Helical" evidence="2">
    <location>
        <begin position="6"/>
        <end position="26"/>
    </location>
</feature>
<name>A0ABW8TFX1_9CLOT</name>
<dbReference type="EMBL" id="JBJIAA010000010">
    <property type="protein sequence ID" value="MFL0251418.1"/>
    <property type="molecule type" value="Genomic_DNA"/>
</dbReference>
<gene>
    <name evidence="3" type="ORF">ACJDT4_13425</name>
</gene>
<proteinExistence type="predicted"/>
<keyword evidence="2" id="KW-0812">Transmembrane</keyword>
<keyword evidence="2" id="KW-1133">Transmembrane helix</keyword>
<evidence type="ECO:0000313" key="4">
    <source>
        <dbReference type="Proteomes" id="UP001623592"/>
    </source>
</evidence>